<dbReference type="RefSeq" id="WP_141586320.1">
    <property type="nucleotide sequence ID" value="NZ_SPAZ01000362.1"/>
</dbReference>
<reference evidence="1 2" key="1">
    <citation type="submission" date="2019-03" db="EMBL/GenBank/DDBJ databases">
        <title>Comparative genomic analyses of the sweetpotato soil rot pathogen, Streptomyces ipomoeae.</title>
        <authorList>
            <person name="Ruschel Soares N."/>
            <person name="Badger J.H."/>
            <person name="Huguet-Tapia J.C."/>
            <person name="Clark C.A."/>
            <person name="Pettis G.S."/>
        </authorList>
    </citation>
    <scope>NUCLEOTIDE SEQUENCE [LARGE SCALE GENOMIC DNA]</scope>
    <source>
        <strain evidence="1 2">88-35</strain>
    </source>
</reference>
<protein>
    <submittedName>
        <fullName evidence="1">Uncharacterized protein</fullName>
    </submittedName>
</protein>
<organism evidence="1 2">
    <name type="scientific">Streptomyces ipomoeae</name>
    <dbReference type="NCBI Taxonomy" id="103232"/>
    <lineage>
        <taxon>Bacteria</taxon>
        <taxon>Bacillati</taxon>
        <taxon>Actinomycetota</taxon>
        <taxon>Actinomycetes</taxon>
        <taxon>Kitasatosporales</taxon>
        <taxon>Streptomycetaceae</taxon>
        <taxon>Streptomyces</taxon>
    </lineage>
</organism>
<sequence length="85" mass="8716">MPKIATKLALESRDSVSEATVNKLTEAIQWMGSGIAGAITSHGMLTTDSSLEASAGSGLIVFIGLPVLAKGAAKVRSVIKEAFTI</sequence>
<dbReference type="Proteomes" id="UP000318720">
    <property type="component" value="Unassembled WGS sequence"/>
</dbReference>
<proteinExistence type="predicted"/>
<dbReference type="EMBL" id="SPAZ01000362">
    <property type="protein sequence ID" value="TQE15801.1"/>
    <property type="molecule type" value="Genomic_DNA"/>
</dbReference>
<gene>
    <name evidence="1" type="ORF">Sipo8835_44370</name>
</gene>
<evidence type="ECO:0000313" key="1">
    <source>
        <dbReference type="EMBL" id="TQE15801.1"/>
    </source>
</evidence>
<comment type="caution">
    <text evidence="1">The sequence shown here is derived from an EMBL/GenBank/DDBJ whole genome shotgun (WGS) entry which is preliminary data.</text>
</comment>
<accession>A0AAE8VTT8</accession>
<dbReference type="AlphaFoldDB" id="A0AAE8VTT8"/>
<evidence type="ECO:0000313" key="2">
    <source>
        <dbReference type="Proteomes" id="UP000318720"/>
    </source>
</evidence>
<name>A0AAE8VTT8_9ACTN</name>